<gene>
    <name evidence="4" type="ORF">C0Q70_18673</name>
</gene>
<evidence type="ECO:0000313" key="5">
    <source>
        <dbReference type="Proteomes" id="UP000245119"/>
    </source>
</evidence>
<dbReference type="Proteomes" id="UP000245119">
    <property type="component" value="Linkage Group LG12"/>
</dbReference>
<dbReference type="Pfam" id="PF00071">
    <property type="entry name" value="Ras"/>
    <property type="match status" value="1"/>
</dbReference>
<dbReference type="SMART" id="SM00173">
    <property type="entry name" value="RAS"/>
    <property type="match status" value="1"/>
</dbReference>
<reference evidence="4 5" key="1">
    <citation type="submission" date="2018-04" db="EMBL/GenBank/DDBJ databases">
        <title>The genome of golden apple snail Pomacea canaliculata provides insight into stress tolerance and invasive adaptation.</title>
        <authorList>
            <person name="Liu C."/>
            <person name="Liu B."/>
            <person name="Ren Y."/>
            <person name="Zhang Y."/>
            <person name="Wang H."/>
            <person name="Li S."/>
            <person name="Jiang F."/>
            <person name="Yin L."/>
            <person name="Zhang G."/>
            <person name="Qian W."/>
            <person name="Fan W."/>
        </authorList>
    </citation>
    <scope>NUCLEOTIDE SEQUENCE [LARGE SCALE GENOMIC DNA]</scope>
    <source>
        <strain evidence="4">SZHN2017</strain>
        <tissue evidence="4">Muscle</tissue>
    </source>
</reference>
<keyword evidence="2" id="KW-0547">Nucleotide-binding</keyword>
<comment type="caution">
    <text evidence="4">The sequence shown here is derived from an EMBL/GenBank/DDBJ whole genome shotgun (WGS) entry which is preliminary data.</text>
</comment>
<feature type="compositionally biased region" description="Low complexity" evidence="3">
    <location>
        <begin position="218"/>
        <end position="233"/>
    </location>
</feature>
<dbReference type="CDD" id="cd01860">
    <property type="entry name" value="Rab5_related"/>
    <property type="match status" value="1"/>
</dbReference>
<dbReference type="InterPro" id="IPR005225">
    <property type="entry name" value="Small_GTP-bd"/>
</dbReference>
<protein>
    <recommendedName>
        <fullName evidence="6">Ras-related protein Rab-22A</fullName>
    </recommendedName>
</protein>
<dbReference type="InterPro" id="IPR027417">
    <property type="entry name" value="P-loop_NTPase"/>
</dbReference>
<evidence type="ECO:0000313" key="4">
    <source>
        <dbReference type="EMBL" id="PVD20517.1"/>
    </source>
</evidence>
<proteinExistence type="inferred from homology"/>
<organism evidence="4 5">
    <name type="scientific">Pomacea canaliculata</name>
    <name type="common">Golden apple snail</name>
    <dbReference type="NCBI Taxonomy" id="400727"/>
    <lineage>
        <taxon>Eukaryota</taxon>
        <taxon>Metazoa</taxon>
        <taxon>Spiralia</taxon>
        <taxon>Lophotrochozoa</taxon>
        <taxon>Mollusca</taxon>
        <taxon>Gastropoda</taxon>
        <taxon>Caenogastropoda</taxon>
        <taxon>Architaenioglossa</taxon>
        <taxon>Ampullarioidea</taxon>
        <taxon>Ampullariidae</taxon>
        <taxon>Pomacea</taxon>
    </lineage>
</organism>
<dbReference type="OMA" id="SESHRTC"/>
<keyword evidence="5" id="KW-1185">Reference proteome</keyword>
<dbReference type="GO" id="GO:0003924">
    <property type="term" value="F:GTPase activity"/>
    <property type="evidence" value="ECO:0007669"/>
    <property type="project" value="InterPro"/>
</dbReference>
<dbReference type="InterPro" id="IPR001806">
    <property type="entry name" value="Small_GTPase"/>
</dbReference>
<evidence type="ECO:0000256" key="1">
    <source>
        <dbReference type="ARBA" id="ARBA00006270"/>
    </source>
</evidence>
<dbReference type="PANTHER" id="PTHR47978">
    <property type="match status" value="1"/>
</dbReference>
<dbReference type="PRINTS" id="PR00449">
    <property type="entry name" value="RASTRNSFRMNG"/>
</dbReference>
<dbReference type="SMART" id="SM00175">
    <property type="entry name" value="RAB"/>
    <property type="match status" value="1"/>
</dbReference>
<evidence type="ECO:0000256" key="2">
    <source>
        <dbReference type="ARBA" id="ARBA00022741"/>
    </source>
</evidence>
<evidence type="ECO:0000256" key="3">
    <source>
        <dbReference type="SAM" id="MobiDB-lite"/>
    </source>
</evidence>
<dbReference type="SUPFAM" id="SSF52540">
    <property type="entry name" value="P-loop containing nucleoside triphosphate hydrolases"/>
    <property type="match status" value="1"/>
</dbReference>
<name>A0A2T7NH60_POMCA</name>
<dbReference type="Gene3D" id="3.40.50.300">
    <property type="entry name" value="P-loop containing nucleotide triphosphate hydrolases"/>
    <property type="match status" value="1"/>
</dbReference>
<dbReference type="PROSITE" id="PS51419">
    <property type="entry name" value="RAB"/>
    <property type="match status" value="1"/>
</dbReference>
<comment type="similarity">
    <text evidence="1">Belongs to the small GTPase superfamily. Rab family.</text>
</comment>
<dbReference type="OrthoDB" id="63533at2759"/>
<dbReference type="STRING" id="400727.A0A2T7NH60"/>
<evidence type="ECO:0008006" key="6">
    <source>
        <dbReference type="Google" id="ProtNLM"/>
    </source>
</evidence>
<dbReference type="SMART" id="SM00174">
    <property type="entry name" value="RHO"/>
    <property type="match status" value="1"/>
</dbReference>
<accession>A0A2T7NH60</accession>
<dbReference type="AlphaFoldDB" id="A0A2T7NH60"/>
<sequence>MAQRSRGDDPEAEIRTMQMRDVKVCLLGDSGVGKSSIVMRFVSNTYKPSLESTIGASFMNKSLVVDGMGYRFQIWDTAGQEKYRALAPMYYRGAAAAVIVYDTTREVTYRAVKSWVNELRSYGPPKIVIAIAGNKCDLEDLREVNRKDAEDYARSISAIFCETSAVTAINVEDLFMAVARQLPLEDFSDGDRRNGSTVNLRSSPEQRKKQCCSGGKNSPSSSSTSRPQSSRQS</sequence>
<dbReference type="GO" id="GO:0005525">
    <property type="term" value="F:GTP binding"/>
    <property type="evidence" value="ECO:0007669"/>
    <property type="project" value="InterPro"/>
</dbReference>
<dbReference type="EMBL" id="PZQS01000012">
    <property type="protein sequence ID" value="PVD20517.1"/>
    <property type="molecule type" value="Genomic_DNA"/>
</dbReference>
<dbReference type="NCBIfam" id="TIGR00231">
    <property type="entry name" value="small_GTP"/>
    <property type="match status" value="1"/>
</dbReference>
<dbReference type="SMART" id="SM00176">
    <property type="entry name" value="RAN"/>
    <property type="match status" value="1"/>
</dbReference>
<dbReference type="PROSITE" id="PS51421">
    <property type="entry name" value="RAS"/>
    <property type="match status" value="1"/>
</dbReference>
<dbReference type="FunFam" id="3.40.50.300:FF:000808">
    <property type="entry name" value="Small GTP-binding protein, putative"/>
    <property type="match status" value="1"/>
</dbReference>
<feature type="region of interest" description="Disordered" evidence="3">
    <location>
        <begin position="186"/>
        <end position="233"/>
    </location>
</feature>